<proteinExistence type="predicted"/>
<feature type="signal peptide" evidence="2">
    <location>
        <begin position="1"/>
        <end position="35"/>
    </location>
</feature>
<dbReference type="InterPro" id="IPR012334">
    <property type="entry name" value="Pectin_lyas_fold"/>
</dbReference>
<dbReference type="SUPFAM" id="SSF51126">
    <property type="entry name" value="Pectin lyase-like"/>
    <property type="match status" value="1"/>
</dbReference>
<reference evidence="3 4" key="1">
    <citation type="submission" date="2016-10" db="EMBL/GenBank/DDBJ databases">
        <authorList>
            <person name="de Groot N.N."/>
        </authorList>
    </citation>
    <scope>NUCLEOTIDE SEQUENCE [LARGE SCALE GENOMIC DNA]</scope>
    <source>
        <strain evidence="3 4">DSM 21039</strain>
    </source>
</reference>
<dbReference type="InterPro" id="IPR011050">
    <property type="entry name" value="Pectin_lyase_fold/virulence"/>
</dbReference>
<evidence type="ECO:0000313" key="4">
    <source>
        <dbReference type="Proteomes" id="UP000198984"/>
    </source>
</evidence>
<accession>A0A1H8HPD8</accession>
<dbReference type="AlphaFoldDB" id="A0A1H8HPD8"/>
<keyword evidence="4" id="KW-1185">Reference proteome</keyword>
<evidence type="ECO:0000256" key="2">
    <source>
        <dbReference type="SAM" id="SignalP"/>
    </source>
</evidence>
<feature type="chain" id="PRO_5011703358" evidence="2">
    <location>
        <begin position="36"/>
        <end position="477"/>
    </location>
</feature>
<sequence>MAMSLLTKQHHIKLLNMLLIAAIALLFTNCNNGQAPQSTPHPQVAPAPAPAPQGKTYTLTPDGNGRLNVNDINRYYKPGDVLILKGNFSAIYFTNLNGSASAPITIKNPPGAVTTIGNPNWNGGSWAEAFSFTNCHYLKIGSDKNKANFLIKGSTQAGRPAYFDLILRGHTDNIEIRNLTITNGGTGIWAKTDPVRADRSTWHPNSQMENLSIHDVEISGTHNEAMYIGHTATYWDLTAGLSFYDPPSKFKPGHDYVQPIKWHNVKIYNNYVHDIGADGIQTSAIDQLEIYNNEVTNWALQHNSAHNGGILLGGRTTNTNTHDNYVHNGWGELLQFYGSGENGAKHVIRNNLFRDNMEGNDGVSIRGTDNAIVIISNNTIARTGGNSIRLSGYRGMKGTQIANNNALIQPRTGGTPLYPNAYIYTEGGAVVEEGTGSNANAKFATVAAADVDKENFYLPNSSSPVADCGYRKKGKTE</sequence>
<dbReference type="Proteomes" id="UP000198984">
    <property type="component" value="Unassembled WGS sequence"/>
</dbReference>
<dbReference type="InterPro" id="IPR006626">
    <property type="entry name" value="PbH1"/>
</dbReference>
<dbReference type="Gene3D" id="2.160.20.10">
    <property type="entry name" value="Single-stranded right-handed beta-helix, Pectin lyase-like"/>
    <property type="match status" value="1"/>
</dbReference>
<dbReference type="STRING" id="573321.SAMN04488505_111126"/>
<dbReference type="EMBL" id="FOBB01000011">
    <property type="protein sequence ID" value="SEN58071.1"/>
    <property type="molecule type" value="Genomic_DNA"/>
</dbReference>
<feature type="region of interest" description="Disordered" evidence="1">
    <location>
        <begin position="35"/>
        <end position="58"/>
    </location>
</feature>
<dbReference type="SMART" id="SM00710">
    <property type="entry name" value="PbH1"/>
    <property type="match status" value="6"/>
</dbReference>
<keyword evidence="2" id="KW-0732">Signal</keyword>
<name>A0A1H8HPD8_9BACT</name>
<evidence type="ECO:0000256" key="1">
    <source>
        <dbReference type="SAM" id="MobiDB-lite"/>
    </source>
</evidence>
<protein>
    <submittedName>
        <fullName evidence="3">Right handed beta helix region</fullName>
    </submittedName>
</protein>
<organism evidence="3 4">
    <name type="scientific">Chitinophaga rupis</name>
    <dbReference type="NCBI Taxonomy" id="573321"/>
    <lineage>
        <taxon>Bacteria</taxon>
        <taxon>Pseudomonadati</taxon>
        <taxon>Bacteroidota</taxon>
        <taxon>Chitinophagia</taxon>
        <taxon>Chitinophagales</taxon>
        <taxon>Chitinophagaceae</taxon>
        <taxon>Chitinophaga</taxon>
    </lineage>
</organism>
<gene>
    <name evidence="3" type="ORF">SAMN04488505_111126</name>
</gene>
<evidence type="ECO:0000313" key="3">
    <source>
        <dbReference type="EMBL" id="SEN58071.1"/>
    </source>
</evidence>